<evidence type="ECO:0000313" key="2">
    <source>
        <dbReference type="EMBL" id="KAJ1729368.1"/>
    </source>
</evidence>
<name>A0A9W7YDM5_9FUNG</name>
<dbReference type="OrthoDB" id="5571005at2759"/>
<comment type="caution">
    <text evidence="2">The sequence shown here is derived from an EMBL/GenBank/DDBJ whole genome shotgun (WGS) entry which is preliminary data.</text>
</comment>
<gene>
    <name evidence="2" type="ORF">LPJ61_003557</name>
</gene>
<organism evidence="2 3">
    <name type="scientific">Coemansia biformis</name>
    <dbReference type="NCBI Taxonomy" id="1286918"/>
    <lineage>
        <taxon>Eukaryota</taxon>
        <taxon>Fungi</taxon>
        <taxon>Fungi incertae sedis</taxon>
        <taxon>Zoopagomycota</taxon>
        <taxon>Kickxellomycotina</taxon>
        <taxon>Kickxellomycetes</taxon>
        <taxon>Kickxellales</taxon>
        <taxon>Kickxellaceae</taxon>
        <taxon>Coemansia</taxon>
    </lineage>
</organism>
<proteinExistence type="predicted"/>
<feature type="compositionally biased region" description="Pro residues" evidence="1">
    <location>
        <begin position="192"/>
        <end position="203"/>
    </location>
</feature>
<dbReference type="EMBL" id="JANBOI010000626">
    <property type="protein sequence ID" value="KAJ1729368.1"/>
    <property type="molecule type" value="Genomic_DNA"/>
</dbReference>
<evidence type="ECO:0000256" key="1">
    <source>
        <dbReference type="SAM" id="MobiDB-lite"/>
    </source>
</evidence>
<dbReference type="AlphaFoldDB" id="A0A9W7YDM5"/>
<protein>
    <submittedName>
        <fullName evidence="2">Uncharacterized protein</fullName>
    </submittedName>
</protein>
<feature type="compositionally biased region" description="Basic and acidic residues" evidence="1">
    <location>
        <begin position="161"/>
        <end position="172"/>
    </location>
</feature>
<feature type="compositionally biased region" description="Polar residues" evidence="1">
    <location>
        <begin position="173"/>
        <end position="184"/>
    </location>
</feature>
<keyword evidence="3" id="KW-1185">Reference proteome</keyword>
<sequence length="253" mass="28305">MVNGMYSAVEAYCCAPSDEERLHDESRKTLEYLKAAHRRIALLLKQHSHYRQVFGAHAPRIRNPLCGPMCRDIEGRLFQQQLLLRRFHSDLNNMVNQYNRMNSEADYSQTSTQADWEEVMEMAKMPVDVVASRSHSIHNSHHSSSSASVGAGSSACGSHPRAPDRSQPRSADRSSPMSGATATASVDHRPKAIPPAPHPSWCPTPPIEEVVELRQRLRELERSPLFTDGPLLHKLHHRAAVLAAPHHPLNSMP</sequence>
<feature type="region of interest" description="Disordered" evidence="1">
    <location>
        <begin position="131"/>
        <end position="203"/>
    </location>
</feature>
<accession>A0A9W7YDM5</accession>
<feature type="compositionally biased region" description="Low complexity" evidence="1">
    <location>
        <begin position="142"/>
        <end position="159"/>
    </location>
</feature>
<evidence type="ECO:0000313" key="3">
    <source>
        <dbReference type="Proteomes" id="UP001143981"/>
    </source>
</evidence>
<dbReference type="Proteomes" id="UP001143981">
    <property type="component" value="Unassembled WGS sequence"/>
</dbReference>
<reference evidence="2" key="1">
    <citation type="submission" date="2022-07" db="EMBL/GenBank/DDBJ databases">
        <title>Phylogenomic reconstructions and comparative analyses of Kickxellomycotina fungi.</title>
        <authorList>
            <person name="Reynolds N.K."/>
            <person name="Stajich J.E."/>
            <person name="Barry K."/>
            <person name="Grigoriev I.V."/>
            <person name="Crous P."/>
            <person name="Smith M.E."/>
        </authorList>
    </citation>
    <scope>NUCLEOTIDE SEQUENCE</scope>
    <source>
        <strain evidence="2">BCRC 34381</strain>
    </source>
</reference>